<dbReference type="PANTHER" id="PTHR10996">
    <property type="entry name" value="2-HYDROXYACID DEHYDROGENASE-RELATED"/>
    <property type="match status" value="1"/>
</dbReference>
<gene>
    <name evidence="7" type="ORF">GJ697_07830</name>
</gene>
<proteinExistence type="inferred from homology"/>
<dbReference type="GO" id="GO:0051287">
    <property type="term" value="F:NAD binding"/>
    <property type="evidence" value="ECO:0007669"/>
    <property type="project" value="InterPro"/>
</dbReference>
<dbReference type="InterPro" id="IPR006139">
    <property type="entry name" value="D-isomer_2_OHA_DH_cat_dom"/>
</dbReference>
<evidence type="ECO:0000256" key="4">
    <source>
        <dbReference type="RuleBase" id="RU003719"/>
    </source>
</evidence>
<evidence type="ECO:0000313" key="7">
    <source>
        <dbReference type="EMBL" id="MRX07737.1"/>
    </source>
</evidence>
<evidence type="ECO:0000313" key="8">
    <source>
        <dbReference type="Proteomes" id="UP000481037"/>
    </source>
</evidence>
<dbReference type="Pfam" id="PF02826">
    <property type="entry name" value="2-Hacid_dh_C"/>
    <property type="match status" value="1"/>
</dbReference>
<sequence>MTARLLCATPLIQPLIDRAQAEFGVIASQDGQLTVAQTIDTLKNTPSLKAVLISSRIRFDAAAIEQLPANVRLIATCSVGYEHIDLAAAAARGIFVTNTPDVVTEATADLALFLMLGALRRGREYAAIMERGWRERFGLSDMLGLDFHGKTLGIIGMGRIGRAVAKRAAAFGVKVLYHNRRRLAPALEQGAVYYSDVRAMLPQCQILSLHAPGDAASNGSIDAGVLALLPRGAVLVNTSRGSLVNEDDLVAALESGQLAAAGLDVFRAEPEYDLRFQQLPNVFMTPHMGTATVETRAAMGHRALDNVADVLAGQTPRDALV</sequence>
<comment type="similarity">
    <text evidence="1 4">Belongs to the D-isomer specific 2-hydroxyacid dehydrogenase family.</text>
</comment>
<dbReference type="AlphaFoldDB" id="A0A6L5QDD9"/>
<dbReference type="Proteomes" id="UP000481037">
    <property type="component" value="Unassembled WGS sequence"/>
</dbReference>
<dbReference type="PROSITE" id="PS00065">
    <property type="entry name" value="D_2_HYDROXYACID_DH_1"/>
    <property type="match status" value="1"/>
</dbReference>
<feature type="domain" description="D-isomer specific 2-hydroxyacid dehydrogenase NAD-binding" evidence="6">
    <location>
        <begin position="113"/>
        <end position="289"/>
    </location>
</feature>
<dbReference type="PROSITE" id="PS00671">
    <property type="entry name" value="D_2_HYDROXYACID_DH_3"/>
    <property type="match status" value="1"/>
</dbReference>
<dbReference type="InterPro" id="IPR006140">
    <property type="entry name" value="D-isomer_DH_NAD-bd"/>
</dbReference>
<name>A0A6L5QDD9_9BURK</name>
<dbReference type="EMBL" id="WKJM01000005">
    <property type="protein sequence ID" value="MRX07737.1"/>
    <property type="molecule type" value="Genomic_DNA"/>
</dbReference>
<dbReference type="Pfam" id="PF00389">
    <property type="entry name" value="2-Hacid_dh"/>
    <property type="match status" value="1"/>
</dbReference>
<dbReference type="InterPro" id="IPR029753">
    <property type="entry name" value="D-isomer_DH_CS"/>
</dbReference>
<evidence type="ECO:0000259" key="5">
    <source>
        <dbReference type="Pfam" id="PF00389"/>
    </source>
</evidence>
<evidence type="ECO:0000256" key="3">
    <source>
        <dbReference type="ARBA" id="ARBA00023027"/>
    </source>
</evidence>
<feature type="domain" description="D-isomer specific 2-hydroxyacid dehydrogenase catalytic" evidence="5">
    <location>
        <begin position="37"/>
        <end position="319"/>
    </location>
</feature>
<dbReference type="GO" id="GO:0016618">
    <property type="term" value="F:hydroxypyruvate reductase [NAD(P)H] activity"/>
    <property type="evidence" value="ECO:0007669"/>
    <property type="project" value="TreeGrafter"/>
</dbReference>
<accession>A0A6L5QDD9</accession>
<evidence type="ECO:0000259" key="6">
    <source>
        <dbReference type="Pfam" id="PF02826"/>
    </source>
</evidence>
<protein>
    <submittedName>
        <fullName evidence="7">D-glycerate dehydrogenase</fullName>
    </submittedName>
</protein>
<keyword evidence="3" id="KW-0520">NAD</keyword>
<comment type="caution">
    <text evidence="7">The sequence shown here is derived from an EMBL/GenBank/DDBJ whole genome shotgun (WGS) entry which is preliminary data.</text>
</comment>
<evidence type="ECO:0000256" key="2">
    <source>
        <dbReference type="ARBA" id="ARBA00023002"/>
    </source>
</evidence>
<dbReference type="RefSeq" id="WP_154362272.1">
    <property type="nucleotide sequence ID" value="NZ_WKJM01000005.1"/>
</dbReference>
<keyword evidence="8" id="KW-1185">Reference proteome</keyword>
<dbReference type="SUPFAM" id="SSF52283">
    <property type="entry name" value="Formate/glycerate dehydrogenase catalytic domain-like"/>
    <property type="match status" value="1"/>
</dbReference>
<dbReference type="PANTHER" id="PTHR10996:SF178">
    <property type="entry name" value="2-HYDROXYACID DEHYDROGENASE YGL185C-RELATED"/>
    <property type="match status" value="1"/>
</dbReference>
<dbReference type="GO" id="GO:0030267">
    <property type="term" value="F:glyoxylate reductase (NADPH) activity"/>
    <property type="evidence" value="ECO:0007669"/>
    <property type="project" value="TreeGrafter"/>
</dbReference>
<organism evidence="7 8">
    <name type="scientific">Duganella alba</name>
    <dbReference type="NCBI Taxonomy" id="2666081"/>
    <lineage>
        <taxon>Bacteria</taxon>
        <taxon>Pseudomonadati</taxon>
        <taxon>Pseudomonadota</taxon>
        <taxon>Betaproteobacteria</taxon>
        <taxon>Burkholderiales</taxon>
        <taxon>Oxalobacteraceae</taxon>
        <taxon>Telluria group</taxon>
        <taxon>Duganella</taxon>
    </lineage>
</organism>
<dbReference type="Gene3D" id="3.40.50.720">
    <property type="entry name" value="NAD(P)-binding Rossmann-like Domain"/>
    <property type="match status" value="2"/>
</dbReference>
<dbReference type="CDD" id="cd05301">
    <property type="entry name" value="GDH"/>
    <property type="match status" value="1"/>
</dbReference>
<dbReference type="InterPro" id="IPR050223">
    <property type="entry name" value="D-isomer_2-hydroxyacid_DH"/>
</dbReference>
<dbReference type="InterPro" id="IPR036291">
    <property type="entry name" value="NAD(P)-bd_dom_sf"/>
</dbReference>
<reference evidence="7 8" key="1">
    <citation type="submission" date="2019-11" db="EMBL/GenBank/DDBJ databases">
        <title>Novel species isolated from a subtropical stream in China.</title>
        <authorList>
            <person name="Lu H."/>
        </authorList>
    </citation>
    <scope>NUCLEOTIDE SEQUENCE [LARGE SCALE GENOMIC DNA]</scope>
    <source>
        <strain evidence="7 8">FT25W</strain>
    </source>
</reference>
<dbReference type="SUPFAM" id="SSF51735">
    <property type="entry name" value="NAD(P)-binding Rossmann-fold domains"/>
    <property type="match status" value="1"/>
</dbReference>
<evidence type="ECO:0000256" key="1">
    <source>
        <dbReference type="ARBA" id="ARBA00005854"/>
    </source>
</evidence>
<dbReference type="GO" id="GO:0005829">
    <property type="term" value="C:cytosol"/>
    <property type="evidence" value="ECO:0007669"/>
    <property type="project" value="TreeGrafter"/>
</dbReference>
<dbReference type="InterPro" id="IPR029752">
    <property type="entry name" value="D-isomer_DH_CS1"/>
</dbReference>
<keyword evidence="2 4" id="KW-0560">Oxidoreductase</keyword>
<dbReference type="FunFam" id="3.40.50.720:FF:000203">
    <property type="entry name" value="D-3-phosphoglycerate dehydrogenase (SerA)"/>
    <property type="match status" value="1"/>
</dbReference>